<dbReference type="EMBL" id="RCDA01000001">
    <property type="protein sequence ID" value="RLK50192.1"/>
    <property type="molecule type" value="Genomic_DNA"/>
</dbReference>
<keyword evidence="4" id="KW-0687">Ribonucleoprotein</keyword>
<name>A0A498C3V2_9GAMM</name>
<dbReference type="CDD" id="cd04301">
    <property type="entry name" value="NAT_SF"/>
    <property type="match status" value="1"/>
</dbReference>
<evidence type="ECO:0000256" key="2">
    <source>
        <dbReference type="ARBA" id="ARBA00023315"/>
    </source>
</evidence>
<gene>
    <name evidence="4" type="ORF">DFR31_0082</name>
</gene>
<sequence length="186" mass="20995">MRQGTSDDYFDWRPATTDDIPVVRRVAAETWWQCYRGMISDGQIRYMLDWMYAPELLRRELQGLVNWLLLVRRVDRAVAGFAAWAPHDGAAARLHKLYVHPDHQRRGGAMLLLEAVTRQVTHAGHSALTLTVNRSNDEALAFYRRAGFVCQGQQCKEIGGGFVMDDYVMALSLEQAAGPATDRKSG</sequence>
<dbReference type="InterPro" id="IPR016181">
    <property type="entry name" value="Acyl_CoA_acyltransferase"/>
</dbReference>
<dbReference type="AlphaFoldDB" id="A0A498C3V2"/>
<accession>A0A498C3V2</accession>
<keyword evidence="2" id="KW-0012">Acyltransferase</keyword>
<dbReference type="InterPro" id="IPR050832">
    <property type="entry name" value="Bact_Acetyltransf"/>
</dbReference>
<feature type="domain" description="N-acetyltransferase" evidence="3">
    <location>
        <begin position="10"/>
        <end position="174"/>
    </location>
</feature>
<dbReference type="RefSeq" id="WP_170153550.1">
    <property type="nucleotide sequence ID" value="NZ_RCDA01000001.1"/>
</dbReference>
<evidence type="ECO:0000313" key="4">
    <source>
        <dbReference type="EMBL" id="RLK50192.1"/>
    </source>
</evidence>
<dbReference type="PROSITE" id="PS51186">
    <property type="entry name" value="GNAT"/>
    <property type="match status" value="1"/>
</dbReference>
<organism evidence="4 5">
    <name type="scientific">Alkalispirillum mobile</name>
    <dbReference type="NCBI Taxonomy" id="85925"/>
    <lineage>
        <taxon>Bacteria</taxon>
        <taxon>Pseudomonadati</taxon>
        <taxon>Pseudomonadota</taxon>
        <taxon>Gammaproteobacteria</taxon>
        <taxon>Chromatiales</taxon>
        <taxon>Ectothiorhodospiraceae</taxon>
        <taxon>Alkalispirillum</taxon>
    </lineage>
</organism>
<evidence type="ECO:0000256" key="1">
    <source>
        <dbReference type="ARBA" id="ARBA00022679"/>
    </source>
</evidence>
<dbReference type="Pfam" id="PF13673">
    <property type="entry name" value="Acetyltransf_10"/>
    <property type="match status" value="1"/>
</dbReference>
<evidence type="ECO:0000259" key="3">
    <source>
        <dbReference type="PROSITE" id="PS51186"/>
    </source>
</evidence>
<comment type="caution">
    <text evidence="4">The sequence shown here is derived from an EMBL/GenBank/DDBJ whole genome shotgun (WGS) entry which is preliminary data.</text>
</comment>
<dbReference type="Gene3D" id="3.40.630.30">
    <property type="match status" value="1"/>
</dbReference>
<dbReference type="Proteomes" id="UP000275461">
    <property type="component" value="Unassembled WGS sequence"/>
</dbReference>
<dbReference type="PANTHER" id="PTHR43877">
    <property type="entry name" value="AMINOALKYLPHOSPHONATE N-ACETYLTRANSFERASE-RELATED-RELATED"/>
    <property type="match status" value="1"/>
</dbReference>
<evidence type="ECO:0000313" key="5">
    <source>
        <dbReference type="Proteomes" id="UP000275461"/>
    </source>
</evidence>
<dbReference type="SUPFAM" id="SSF55729">
    <property type="entry name" value="Acyl-CoA N-acyltransferases (Nat)"/>
    <property type="match status" value="1"/>
</dbReference>
<protein>
    <submittedName>
        <fullName evidence="4">Ribosomal protein S18 acetylase RimI-like enzyme</fullName>
    </submittedName>
</protein>
<keyword evidence="4" id="KW-0689">Ribosomal protein</keyword>
<dbReference type="GO" id="GO:0005840">
    <property type="term" value="C:ribosome"/>
    <property type="evidence" value="ECO:0007669"/>
    <property type="project" value="UniProtKB-KW"/>
</dbReference>
<proteinExistence type="predicted"/>
<reference evidence="4 5" key="1">
    <citation type="submission" date="2018-10" db="EMBL/GenBank/DDBJ databases">
        <title>Genomic Encyclopedia of Type Strains, Phase IV (KMG-IV): sequencing the most valuable type-strain genomes for metagenomic binning, comparative biology and taxonomic classification.</title>
        <authorList>
            <person name="Goeker M."/>
        </authorList>
    </citation>
    <scope>NUCLEOTIDE SEQUENCE [LARGE SCALE GENOMIC DNA]</scope>
    <source>
        <strain evidence="4 5">DSM 12769</strain>
    </source>
</reference>
<dbReference type="InterPro" id="IPR000182">
    <property type="entry name" value="GNAT_dom"/>
</dbReference>
<keyword evidence="5" id="KW-1185">Reference proteome</keyword>
<keyword evidence="1" id="KW-0808">Transferase</keyword>
<dbReference type="GO" id="GO:0016747">
    <property type="term" value="F:acyltransferase activity, transferring groups other than amino-acyl groups"/>
    <property type="evidence" value="ECO:0007669"/>
    <property type="project" value="InterPro"/>
</dbReference>